<reference evidence="2" key="1">
    <citation type="submission" date="2022-05" db="EMBL/GenBank/DDBJ databases">
        <title>The Musa troglodytarum L. genome provides insights into the mechanism of non-climacteric behaviour and enrichment of carotenoids.</title>
        <authorList>
            <person name="Wang J."/>
        </authorList>
    </citation>
    <scope>NUCLEOTIDE SEQUENCE</scope>
    <source>
        <tissue evidence="2">Leaf</tissue>
    </source>
</reference>
<keyword evidence="3" id="KW-1185">Reference proteome</keyword>
<dbReference type="Proteomes" id="UP001055439">
    <property type="component" value="Chromosome 5"/>
</dbReference>
<dbReference type="AlphaFoldDB" id="A0A9E7G482"/>
<evidence type="ECO:0000256" key="1">
    <source>
        <dbReference type="SAM" id="MobiDB-lite"/>
    </source>
</evidence>
<dbReference type="EMBL" id="CP097507">
    <property type="protein sequence ID" value="URE07395.1"/>
    <property type="molecule type" value="Genomic_DNA"/>
</dbReference>
<accession>A0A9E7G482</accession>
<feature type="compositionally biased region" description="Acidic residues" evidence="1">
    <location>
        <begin position="89"/>
        <end position="108"/>
    </location>
</feature>
<evidence type="ECO:0000313" key="2">
    <source>
        <dbReference type="EMBL" id="URE07395.1"/>
    </source>
</evidence>
<feature type="compositionally biased region" description="Basic and acidic residues" evidence="1">
    <location>
        <begin position="76"/>
        <end position="88"/>
    </location>
</feature>
<feature type="region of interest" description="Disordered" evidence="1">
    <location>
        <begin position="75"/>
        <end position="119"/>
    </location>
</feature>
<sequence>MSGASSTSSFSCPDLSPGTLLSNGNRIFAGFALFSRCSISLTKSYGDFTGFHGFEGISLRFLDTSFDMTDMLVIGEKNEMKNGKKEPADADDEGELSDDNGEEYENPDTDNSKKNPGGA</sequence>
<gene>
    <name evidence="2" type="ORF">MUK42_10025</name>
</gene>
<protein>
    <submittedName>
        <fullName evidence="2">Uncharacterized protein</fullName>
    </submittedName>
</protein>
<organism evidence="2 3">
    <name type="scientific">Musa troglodytarum</name>
    <name type="common">fe'i banana</name>
    <dbReference type="NCBI Taxonomy" id="320322"/>
    <lineage>
        <taxon>Eukaryota</taxon>
        <taxon>Viridiplantae</taxon>
        <taxon>Streptophyta</taxon>
        <taxon>Embryophyta</taxon>
        <taxon>Tracheophyta</taxon>
        <taxon>Spermatophyta</taxon>
        <taxon>Magnoliopsida</taxon>
        <taxon>Liliopsida</taxon>
        <taxon>Zingiberales</taxon>
        <taxon>Musaceae</taxon>
        <taxon>Musa</taxon>
    </lineage>
</organism>
<evidence type="ECO:0000313" key="3">
    <source>
        <dbReference type="Proteomes" id="UP001055439"/>
    </source>
</evidence>
<proteinExistence type="predicted"/>
<name>A0A9E7G482_9LILI</name>